<dbReference type="SUPFAM" id="SSF46785">
    <property type="entry name" value="Winged helix' DNA-binding domain"/>
    <property type="match status" value="1"/>
</dbReference>
<dbReference type="InterPro" id="IPR036390">
    <property type="entry name" value="WH_DNA-bd_sf"/>
</dbReference>
<sequence length="295" mass="31637">MNLQTLRSFVEVHRRGSISDAARGLGLTQPAVSQHVAALEAQLGRPLFVRRARGMAPTPLADDLAQQIGDGLDRAEAALATLKARSTSLTGTVHIAGPAELMAEWMAQPLSALWQAGLQIRLQFGGRDALYDMLRGGRVDLACTASKPADPQLDAARIGSERLLLVAAPALAARLNDAADLQTALRQEGYVSYDSNLPLIRTWCAANGIDLGPVMPVVTAPDIRALRAYAEAGAGWSVIPDYLCVRALDERTLVEVAAPAETPEASFYLVWNKSALRHPRVAFARQTLLDAMQEG</sequence>
<evidence type="ECO:0000256" key="3">
    <source>
        <dbReference type="ARBA" id="ARBA00023125"/>
    </source>
</evidence>
<dbReference type="STRING" id="299262.BWR18_13425"/>
<dbReference type="Pfam" id="PF00126">
    <property type="entry name" value="HTH_1"/>
    <property type="match status" value="1"/>
</dbReference>
<dbReference type="Gene3D" id="1.10.10.10">
    <property type="entry name" value="Winged helix-like DNA-binding domain superfamily/Winged helix DNA-binding domain"/>
    <property type="match status" value="1"/>
</dbReference>
<dbReference type="Pfam" id="PF03466">
    <property type="entry name" value="LysR_substrate"/>
    <property type="match status" value="1"/>
</dbReference>
<dbReference type="InterPro" id="IPR000847">
    <property type="entry name" value="LysR_HTH_N"/>
</dbReference>
<keyword evidence="2" id="KW-0805">Transcription regulation</keyword>
<keyword evidence="3" id="KW-0238">DNA-binding</keyword>
<comment type="similarity">
    <text evidence="1">Belongs to the LysR transcriptional regulatory family.</text>
</comment>
<protein>
    <submittedName>
        <fullName evidence="6">LysR family transcriptional regulator</fullName>
    </submittedName>
</protein>
<dbReference type="InterPro" id="IPR005119">
    <property type="entry name" value="LysR_subst-bd"/>
</dbReference>
<evidence type="ECO:0000256" key="2">
    <source>
        <dbReference type="ARBA" id="ARBA00023015"/>
    </source>
</evidence>
<dbReference type="PANTHER" id="PTHR30126">
    <property type="entry name" value="HTH-TYPE TRANSCRIPTIONAL REGULATOR"/>
    <property type="match status" value="1"/>
</dbReference>
<dbReference type="CDD" id="cd05466">
    <property type="entry name" value="PBP2_LTTR_substrate"/>
    <property type="match status" value="1"/>
</dbReference>
<dbReference type="GO" id="GO:0003700">
    <property type="term" value="F:DNA-binding transcription factor activity"/>
    <property type="evidence" value="ECO:0007669"/>
    <property type="project" value="InterPro"/>
</dbReference>
<evidence type="ECO:0000313" key="6">
    <source>
        <dbReference type="EMBL" id="APX12569.1"/>
    </source>
</evidence>
<dbReference type="OrthoDB" id="8479357at2"/>
<dbReference type="PANTHER" id="PTHR30126:SF39">
    <property type="entry name" value="HTH-TYPE TRANSCRIPTIONAL REGULATOR CYSL"/>
    <property type="match status" value="1"/>
</dbReference>
<accession>A0A1P8MXC5</accession>
<dbReference type="Proteomes" id="UP000186336">
    <property type="component" value="Chromosome"/>
</dbReference>
<dbReference type="GO" id="GO:0000976">
    <property type="term" value="F:transcription cis-regulatory region binding"/>
    <property type="evidence" value="ECO:0007669"/>
    <property type="project" value="TreeGrafter"/>
</dbReference>
<dbReference type="Gene3D" id="3.40.190.290">
    <property type="match status" value="1"/>
</dbReference>
<proteinExistence type="inferred from homology"/>
<evidence type="ECO:0000256" key="4">
    <source>
        <dbReference type="ARBA" id="ARBA00023163"/>
    </source>
</evidence>
<keyword evidence="4" id="KW-0804">Transcription</keyword>
<evidence type="ECO:0000313" key="7">
    <source>
        <dbReference type="Proteomes" id="UP000186336"/>
    </source>
</evidence>
<dbReference type="RefSeq" id="WP_076628947.1">
    <property type="nucleotide sequence ID" value="NZ_CP019312.1"/>
</dbReference>
<organism evidence="6 7">
    <name type="scientific">Tateyamaria omphalii</name>
    <dbReference type="NCBI Taxonomy" id="299262"/>
    <lineage>
        <taxon>Bacteria</taxon>
        <taxon>Pseudomonadati</taxon>
        <taxon>Pseudomonadota</taxon>
        <taxon>Alphaproteobacteria</taxon>
        <taxon>Rhodobacterales</taxon>
        <taxon>Roseobacteraceae</taxon>
        <taxon>Tateyamaria</taxon>
    </lineage>
</organism>
<dbReference type="AlphaFoldDB" id="A0A1P8MXC5"/>
<gene>
    <name evidence="6" type="ORF">BWR18_13425</name>
</gene>
<feature type="domain" description="HTH lysR-type" evidence="5">
    <location>
        <begin position="1"/>
        <end position="58"/>
    </location>
</feature>
<dbReference type="KEGG" id="tom:BWR18_13425"/>
<name>A0A1P8MXC5_9RHOB</name>
<dbReference type="PROSITE" id="PS50931">
    <property type="entry name" value="HTH_LYSR"/>
    <property type="match status" value="1"/>
</dbReference>
<reference evidence="6 7" key="1">
    <citation type="submission" date="2017-01" db="EMBL/GenBank/DDBJ databases">
        <title>Complete genome of Tateyamaria omphalii DOK1-4 isolated from seawater in Dokdo.</title>
        <authorList>
            <person name="Kim J.H."/>
            <person name="Chi W.-J."/>
        </authorList>
    </citation>
    <scope>NUCLEOTIDE SEQUENCE [LARGE SCALE GENOMIC DNA]</scope>
    <source>
        <strain evidence="6 7">DOK1-4</strain>
    </source>
</reference>
<evidence type="ECO:0000259" key="5">
    <source>
        <dbReference type="PROSITE" id="PS50931"/>
    </source>
</evidence>
<dbReference type="InterPro" id="IPR036388">
    <property type="entry name" value="WH-like_DNA-bd_sf"/>
</dbReference>
<evidence type="ECO:0000256" key="1">
    <source>
        <dbReference type="ARBA" id="ARBA00009437"/>
    </source>
</evidence>
<keyword evidence="7" id="KW-1185">Reference proteome</keyword>
<dbReference type="PRINTS" id="PR00039">
    <property type="entry name" value="HTHLYSR"/>
</dbReference>
<dbReference type="EMBL" id="CP019312">
    <property type="protein sequence ID" value="APX12569.1"/>
    <property type="molecule type" value="Genomic_DNA"/>
</dbReference>
<dbReference type="SUPFAM" id="SSF53850">
    <property type="entry name" value="Periplasmic binding protein-like II"/>
    <property type="match status" value="1"/>
</dbReference>